<dbReference type="Gene3D" id="3.90.25.10">
    <property type="entry name" value="UDP-galactose 4-epimerase, domain 1"/>
    <property type="match status" value="1"/>
</dbReference>
<dbReference type="EMBL" id="LUKE01000001">
    <property type="protein sequence ID" value="KYG65728.1"/>
    <property type="molecule type" value="Genomic_DNA"/>
</dbReference>
<dbReference type="InterPro" id="IPR008030">
    <property type="entry name" value="NmrA-like"/>
</dbReference>
<feature type="domain" description="NmrA-like" evidence="1">
    <location>
        <begin position="4"/>
        <end position="258"/>
    </location>
</feature>
<dbReference type="OrthoDB" id="5291590at2"/>
<dbReference type="SUPFAM" id="SSF51735">
    <property type="entry name" value="NAD(P)-binding Rossmann-fold domains"/>
    <property type="match status" value="1"/>
</dbReference>
<dbReference type="PANTHER" id="PTHR43162">
    <property type="match status" value="1"/>
</dbReference>
<evidence type="ECO:0000313" key="2">
    <source>
        <dbReference type="EMBL" id="KYG65728.1"/>
    </source>
</evidence>
<gene>
    <name evidence="2" type="ORF">AZI86_01235</name>
</gene>
<dbReference type="InterPro" id="IPR036291">
    <property type="entry name" value="NAD(P)-bd_dom_sf"/>
</dbReference>
<keyword evidence="3" id="KW-1185">Reference proteome</keyword>
<dbReference type="Proteomes" id="UP000075320">
    <property type="component" value="Unassembled WGS sequence"/>
</dbReference>
<sequence>MHIILGATGHVGSEVTENLLKKKENVLLITRDSHKTKKWERQGAKVASVDVLDTDALRHVFDRGHSLFLLNPPGDPSKNSIEEERETLHSILMALEDSSIERIVAASTYGAQAGNGIGDLGILYEMETELKNLFRPYHILRSAYYMTNWDSSLPSALEEGVVYSFFPAEFKIPMVSPKDVGKLAAELLLDKEGMDRPHYIEGPEEYTPADVAVAFSEHLRRPVKVVTIPQDKWIEAMMKQGFSKESAASMAAMTDVVLNNKFEKPRAPDRGRISLNDHIAALIEEKGVMIQELSNSF</sequence>
<evidence type="ECO:0000313" key="3">
    <source>
        <dbReference type="Proteomes" id="UP000075320"/>
    </source>
</evidence>
<name>A0A150WMW1_BDEBC</name>
<accession>A0A150WMW1</accession>
<dbReference type="PANTHER" id="PTHR43162:SF1">
    <property type="entry name" value="PRESTALK A DIFFERENTIATION PROTEIN A"/>
    <property type="match status" value="1"/>
</dbReference>
<dbReference type="RefSeq" id="WP_061833272.1">
    <property type="nucleotide sequence ID" value="NZ_LUKE01000001.1"/>
</dbReference>
<dbReference type="Pfam" id="PF05368">
    <property type="entry name" value="NmrA"/>
    <property type="match status" value="1"/>
</dbReference>
<organism evidence="2 3">
    <name type="scientific">Bdellovibrio bacteriovorus</name>
    <dbReference type="NCBI Taxonomy" id="959"/>
    <lineage>
        <taxon>Bacteria</taxon>
        <taxon>Pseudomonadati</taxon>
        <taxon>Bdellovibrionota</taxon>
        <taxon>Bdellovibrionia</taxon>
        <taxon>Bdellovibrionales</taxon>
        <taxon>Pseudobdellovibrionaceae</taxon>
        <taxon>Bdellovibrio</taxon>
    </lineage>
</organism>
<dbReference type="AlphaFoldDB" id="A0A150WMW1"/>
<comment type="caution">
    <text evidence="2">The sequence shown here is derived from an EMBL/GenBank/DDBJ whole genome shotgun (WGS) entry which is preliminary data.</text>
</comment>
<evidence type="ECO:0000259" key="1">
    <source>
        <dbReference type="Pfam" id="PF05368"/>
    </source>
</evidence>
<reference evidence="2 3" key="1">
    <citation type="submission" date="2016-03" db="EMBL/GenBank/DDBJ databases">
        <authorList>
            <person name="Ploux O."/>
        </authorList>
    </citation>
    <scope>NUCLEOTIDE SEQUENCE [LARGE SCALE GENOMIC DNA]</scope>
    <source>
        <strain evidence="2 3">R0</strain>
    </source>
</reference>
<proteinExistence type="predicted"/>
<dbReference type="InterPro" id="IPR051604">
    <property type="entry name" value="Ergot_Alk_Oxidoreductase"/>
</dbReference>
<dbReference type="Gene3D" id="3.40.50.720">
    <property type="entry name" value="NAD(P)-binding Rossmann-like Domain"/>
    <property type="match status" value="1"/>
</dbReference>
<protein>
    <recommendedName>
        <fullName evidence="1">NmrA-like domain-containing protein</fullName>
    </recommendedName>
</protein>